<dbReference type="EMBL" id="BKZW01000002">
    <property type="protein sequence ID" value="GER89621.1"/>
    <property type="molecule type" value="Genomic_DNA"/>
</dbReference>
<feature type="region of interest" description="Disordered" evidence="1">
    <location>
        <begin position="1"/>
        <end position="165"/>
    </location>
</feature>
<reference evidence="2 3" key="1">
    <citation type="submission" date="2019-10" db="EMBL/GenBank/DDBJ databases">
        <title>Dictyobacter vulcani sp. nov., within the class Ktedonobacteria, isolated from soil of volcanic Mt. Zao.</title>
        <authorList>
            <person name="Zheng Y."/>
            <person name="Wang C.M."/>
            <person name="Sakai Y."/>
            <person name="Abe K."/>
            <person name="Yokota A."/>
            <person name="Yabe S."/>
        </authorList>
    </citation>
    <scope>NUCLEOTIDE SEQUENCE [LARGE SCALE GENOMIC DNA]</scope>
    <source>
        <strain evidence="2 3">W12</strain>
    </source>
</reference>
<feature type="compositionally biased region" description="Polar residues" evidence="1">
    <location>
        <begin position="38"/>
        <end position="51"/>
    </location>
</feature>
<keyword evidence="3" id="KW-1185">Reference proteome</keyword>
<evidence type="ECO:0000313" key="2">
    <source>
        <dbReference type="EMBL" id="GER89621.1"/>
    </source>
</evidence>
<sequence>MPKDTKKFINPLLRPSQSSEPRPAVLAPSEVEPARTEIQAQNVVSDKQANNIEPEVAPTVESIKSEEPAVAPQIQENTTKGSLSNSEVSNQQTSAFDEMNFADSGEKSRDSVKPQTSTKARTNTGSLTEGSAPRARQAATRRDANTLSASTRKLSGPLAGDIENDEYFNDLDASGEDNRAGVKRRRNIQPFESTHERITLWMDKQLKQRFEDLAYQRELPKTSLINEAVTALLQKYEDR</sequence>
<comment type="caution">
    <text evidence="2">The sequence shown here is derived from an EMBL/GenBank/DDBJ whole genome shotgun (WGS) entry which is preliminary data.</text>
</comment>
<dbReference type="AlphaFoldDB" id="A0A5J4KT47"/>
<proteinExistence type="predicted"/>
<gene>
    <name evidence="2" type="ORF">KDW_37830</name>
</gene>
<feature type="compositionally biased region" description="Polar residues" evidence="1">
    <location>
        <begin position="74"/>
        <end position="95"/>
    </location>
</feature>
<protein>
    <submittedName>
        <fullName evidence="2">Uncharacterized protein</fullName>
    </submittedName>
</protein>
<dbReference type="RefSeq" id="WP_151757491.1">
    <property type="nucleotide sequence ID" value="NZ_BKZW01000002.1"/>
</dbReference>
<evidence type="ECO:0000256" key="1">
    <source>
        <dbReference type="SAM" id="MobiDB-lite"/>
    </source>
</evidence>
<feature type="compositionally biased region" description="Polar residues" evidence="1">
    <location>
        <begin position="113"/>
        <end position="129"/>
    </location>
</feature>
<dbReference type="Proteomes" id="UP000326912">
    <property type="component" value="Unassembled WGS sequence"/>
</dbReference>
<name>A0A5J4KT47_9CHLR</name>
<accession>A0A5J4KT47</accession>
<organism evidence="2 3">
    <name type="scientific">Dictyobacter vulcani</name>
    <dbReference type="NCBI Taxonomy" id="2607529"/>
    <lineage>
        <taxon>Bacteria</taxon>
        <taxon>Bacillati</taxon>
        <taxon>Chloroflexota</taxon>
        <taxon>Ktedonobacteria</taxon>
        <taxon>Ktedonobacterales</taxon>
        <taxon>Dictyobacteraceae</taxon>
        <taxon>Dictyobacter</taxon>
    </lineage>
</organism>
<evidence type="ECO:0000313" key="3">
    <source>
        <dbReference type="Proteomes" id="UP000326912"/>
    </source>
</evidence>